<protein>
    <submittedName>
        <fullName evidence="2">3-isopropylmalate dehydrogenase</fullName>
    </submittedName>
</protein>
<evidence type="ECO:0000313" key="3">
    <source>
        <dbReference type="Proteomes" id="UP001558632"/>
    </source>
</evidence>
<sequence>MKTNQHLIQFCNILLLSFGHNSNASRFNKVPTLVHYFSSVIEEIWLHDGTIFCIPALLFGNKLKSRYIKTMEKVMKCERNAKKYLTHLHRSLIDQNQLKSEHVAKTSEANALPSRVRFPETVEKAKRTYTLSTLAVEVPI</sequence>
<reference evidence="2 3" key="1">
    <citation type="submission" date="2024-07" db="EMBL/GenBank/DDBJ databases">
        <title>Enhanced genomic and transcriptomic resources for Trichinella pseudospiralis and T. spiralis underpin the discovery of pronounced molecular differences between stages and species.</title>
        <authorList>
            <person name="Pasi K.K."/>
            <person name="La Rosa G."/>
            <person name="Gomez-Morales M.A."/>
            <person name="Tosini F."/>
            <person name="Sumanam S."/>
            <person name="Young N.D."/>
            <person name="Chang B.C."/>
            <person name="Robin G.B."/>
        </authorList>
    </citation>
    <scope>NUCLEOTIDE SEQUENCE [LARGE SCALE GENOMIC DNA]</scope>
    <source>
        <strain evidence="2">ISS534</strain>
    </source>
</reference>
<keyword evidence="3" id="KW-1185">Reference proteome</keyword>
<gene>
    <name evidence="2" type="ORF">TSPI_10814</name>
</gene>
<dbReference type="EMBL" id="JBEUSY010000383">
    <property type="protein sequence ID" value="KAL1235156.1"/>
    <property type="molecule type" value="Genomic_DNA"/>
</dbReference>
<comment type="caution">
    <text evidence="2">The sequence shown here is derived from an EMBL/GenBank/DDBJ whole genome shotgun (WGS) entry which is preliminary data.</text>
</comment>
<organism evidence="2 3">
    <name type="scientific">Trichinella spiralis</name>
    <name type="common">Trichina worm</name>
    <dbReference type="NCBI Taxonomy" id="6334"/>
    <lineage>
        <taxon>Eukaryota</taxon>
        <taxon>Metazoa</taxon>
        <taxon>Ecdysozoa</taxon>
        <taxon>Nematoda</taxon>
        <taxon>Enoplea</taxon>
        <taxon>Dorylaimia</taxon>
        <taxon>Trichinellida</taxon>
        <taxon>Trichinellidae</taxon>
        <taxon>Trichinella</taxon>
    </lineage>
</organism>
<dbReference type="Proteomes" id="UP001558632">
    <property type="component" value="Unassembled WGS sequence"/>
</dbReference>
<keyword evidence="1" id="KW-0732">Signal</keyword>
<evidence type="ECO:0000313" key="2">
    <source>
        <dbReference type="EMBL" id="KAL1235156.1"/>
    </source>
</evidence>
<evidence type="ECO:0000256" key="1">
    <source>
        <dbReference type="SAM" id="SignalP"/>
    </source>
</evidence>
<feature type="signal peptide" evidence="1">
    <location>
        <begin position="1"/>
        <end position="24"/>
    </location>
</feature>
<feature type="chain" id="PRO_5045678491" evidence="1">
    <location>
        <begin position="25"/>
        <end position="140"/>
    </location>
</feature>
<proteinExistence type="predicted"/>
<accession>A0ABR3KG71</accession>
<name>A0ABR3KG71_TRISP</name>